<comment type="similarity">
    <text evidence="2">Belongs to the short-chain dehydrogenases/reductases (SDR) family.</text>
</comment>
<gene>
    <name evidence="6" type="ORF">ACFYXQ_36945</name>
</gene>
<comment type="caution">
    <text evidence="6">The sequence shown here is derived from an EMBL/GenBank/DDBJ whole genome shotgun (WGS) entry which is preliminary data.</text>
</comment>
<dbReference type="CDD" id="cd05233">
    <property type="entry name" value="SDR_c"/>
    <property type="match status" value="1"/>
</dbReference>
<evidence type="ECO:0000256" key="1">
    <source>
        <dbReference type="ARBA" id="ARBA00004191"/>
    </source>
</evidence>
<evidence type="ECO:0000256" key="4">
    <source>
        <dbReference type="ARBA" id="ARBA00040781"/>
    </source>
</evidence>
<dbReference type="Pfam" id="PF13561">
    <property type="entry name" value="adh_short_C2"/>
    <property type="match status" value="1"/>
</dbReference>
<dbReference type="PANTHER" id="PTHR42879">
    <property type="entry name" value="3-OXOACYL-(ACYL-CARRIER-PROTEIN) REDUCTASE"/>
    <property type="match status" value="1"/>
</dbReference>
<dbReference type="PRINTS" id="PR00081">
    <property type="entry name" value="GDHRDH"/>
</dbReference>
<dbReference type="InterPro" id="IPR002347">
    <property type="entry name" value="SDR_fam"/>
</dbReference>
<proteinExistence type="inferred from homology"/>
<keyword evidence="6" id="KW-0560">Oxidoreductase</keyword>
<keyword evidence="7" id="KW-1185">Reference proteome</keyword>
<dbReference type="PANTHER" id="PTHR42879:SF2">
    <property type="entry name" value="3-OXOACYL-[ACYL-CARRIER-PROTEIN] REDUCTASE FABG"/>
    <property type="match status" value="1"/>
</dbReference>
<reference evidence="6 7" key="1">
    <citation type="submission" date="2024-10" db="EMBL/GenBank/DDBJ databases">
        <title>The Natural Products Discovery Center: Release of the First 8490 Sequenced Strains for Exploring Actinobacteria Biosynthetic Diversity.</title>
        <authorList>
            <person name="Kalkreuter E."/>
            <person name="Kautsar S.A."/>
            <person name="Yang D."/>
            <person name="Bader C.D."/>
            <person name="Teijaro C.N."/>
            <person name="Fluegel L."/>
            <person name="Davis C.M."/>
            <person name="Simpson J.R."/>
            <person name="Lauterbach L."/>
            <person name="Steele A.D."/>
            <person name="Gui C."/>
            <person name="Meng S."/>
            <person name="Li G."/>
            <person name="Viehrig K."/>
            <person name="Ye F."/>
            <person name="Su P."/>
            <person name="Kiefer A.F."/>
            <person name="Nichols A."/>
            <person name="Cepeda A.J."/>
            <person name="Yan W."/>
            <person name="Fan B."/>
            <person name="Jiang Y."/>
            <person name="Adhikari A."/>
            <person name="Zheng C.-J."/>
            <person name="Schuster L."/>
            <person name="Cowan T.M."/>
            <person name="Smanski M.J."/>
            <person name="Chevrette M.G."/>
            <person name="De Carvalho L.P.S."/>
            <person name="Shen B."/>
        </authorList>
    </citation>
    <scope>NUCLEOTIDE SEQUENCE [LARGE SCALE GENOMIC DNA]</scope>
    <source>
        <strain evidence="6 7">NPDC002593</strain>
    </source>
</reference>
<keyword evidence="3" id="KW-0134">Cell wall</keyword>
<sequence length="264" mass="27423">MTNENPVAVVSGAGRGIGRAIAVRLAADGFDIAGTWNRDEAAAEITTKLIRQLGRQGRMYRVDAADQAATAAFAESVTADFGRADALVHNAGIASRGRFVADTDPAEVVRVLSVHALGAFYLCAGLTPLLRTSGRGAVVLISSVATTNPKEGGAPYMMGKAALEALGRTLELEERTHGIRVNIVAPGLVTTQMGDRLAHAVTGAENAASLDAGMPFGRVTRPDDVADLVSFLVSERAAQITGQRIEIHGGRAQVGPRAMPSSAL</sequence>
<dbReference type="InterPro" id="IPR050259">
    <property type="entry name" value="SDR"/>
</dbReference>
<evidence type="ECO:0000256" key="3">
    <source>
        <dbReference type="ARBA" id="ARBA00022512"/>
    </source>
</evidence>
<dbReference type="GO" id="GO:0016491">
    <property type="term" value="F:oxidoreductase activity"/>
    <property type="evidence" value="ECO:0007669"/>
    <property type="project" value="UniProtKB-KW"/>
</dbReference>
<dbReference type="EMBL" id="JBIAQY010000018">
    <property type="protein sequence ID" value="MFF3573363.1"/>
    <property type="molecule type" value="Genomic_DNA"/>
</dbReference>
<dbReference type="PRINTS" id="PR00080">
    <property type="entry name" value="SDRFAMILY"/>
</dbReference>
<dbReference type="InterPro" id="IPR036291">
    <property type="entry name" value="NAD(P)-bd_dom_sf"/>
</dbReference>
<evidence type="ECO:0000313" key="7">
    <source>
        <dbReference type="Proteomes" id="UP001601992"/>
    </source>
</evidence>
<name>A0ABW6SAR3_9NOCA</name>
<dbReference type="SUPFAM" id="SSF51735">
    <property type="entry name" value="NAD(P)-binding Rossmann-fold domains"/>
    <property type="match status" value="1"/>
</dbReference>
<keyword evidence="3" id="KW-0964">Secreted</keyword>
<protein>
    <recommendedName>
        <fullName evidence="4">3-oxoacyl-[acyl-carrier-protein] reductase MabA</fullName>
    </recommendedName>
</protein>
<evidence type="ECO:0000256" key="5">
    <source>
        <dbReference type="ARBA" id="ARBA00047400"/>
    </source>
</evidence>
<comment type="catalytic activity">
    <reaction evidence="5">
        <text>a (3R)-hydroxyacyl-[ACP] + NADP(+) = a 3-oxoacyl-[ACP] + NADPH + H(+)</text>
        <dbReference type="Rhea" id="RHEA:17397"/>
        <dbReference type="Rhea" id="RHEA-COMP:9916"/>
        <dbReference type="Rhea" id="RHEA-COMP:9945"/>
        <dbReference type="ChEBI" id="CHEBI:15378"/>
        <dbReference type="ChEBI" id="CHEBI:57783"/>
        <dbReference type="ChEBI" id="CHEBI:58349"/>
        <dbReference type="ChEBI" id="CHEBI:78776"/>
        <dbReference type="ChEBI" id="CHEBI:78827"/>
        <dbReference type="EC" id="1.1.1.100"/>
    </reaction>
    <physiologicalReaction direction="right-to-left" evidence="5">
        <dbReference type="Rhea" id="RHEA:17399"/>
    </physiologicalReaction>
</comment>
<dbReference type="Proteomes" id="UP001601992">
    <property type="component" value="Unassembled WGS sequence"/>
</dbReference>
<comment type="subcellular location">
    <subcellularLocation>
        <location evidence="1">Secreted</location>
        <location evidence="1">Cell wall</location>
    </subcellularLocation>
</comment>
<dbReference type="Gene3D" id="3.40.50.720">
    <property type="entry name" value="NAD(P)-binding Rossmann-like Domain"/>
    <property type="match status" value="1"/>
</dbReference>
<evidence type="ECO:0000313" key="6">
    <source>
        <dbReference type="EMBL" id="MFF3573363.1"/>
    </source>
</evidence>
<evidence type="ECO:0000256" key="2">
    <source>
        <dbReference type="ARBA" id="ARBA00006484"/>
    </source>
</evidence>
<organism evidence="6 7">
    <name type="scientific">Nocardia jiangxiensis</name>
    <dbReference type="NCBI Taxonomy" id="282685"/>
    <lineage>
        <taxon>Bacteria</taxon>
        <taxon>Bacillati</taxon>
        <taxon>Actinomycetota</taxon>
        <taxon>Actinomycetes</taxon>
        <taxon>Mycobacteriales</taxon>
        <taxon>Nocardiaceae</taxon>
        <taxon>Nocardia</taxon>
    </lineage>
</organism>
<dbReference type="RefSeq" id="WP_387406372.1">
    <property type="nucleotide sequence ID" value="NZ_JBIAQY010000018.1"/>
</dbReference>
<accession>A0ABW6SAR3</accession>